<evidence type="ECO:0000313" key="1">
    <source>
        <dbReference type="EMBL" id="SKB49982.1"/>
    </source>
</evidence>
<keyword evidence="2" id="KW-1185">Reference proteome</keyword>
<evidence type="ECO:0000313" key="2">
    <source>
        <dbReference type="Proteomes" id="UP000190044"/>
    </source>
</evidence>
<dbReference type="AlphaFoldDB" id="A0A1T5BRG5"/>
<name>A0A1T5BRG5_9SPHN</name>
<dbReference type="EMBL" id="FUYP01000007">
    <property type="protein sequence ID" value="SKB49982.1"/>
    <property type="molecule type" value="Genomic_DNA"/>
</dbReference>
<reference evidence="2" key="1">
    <citation type="submission" date="2017-02" db="EMBL/GenBank/DDBJ databases">
        <authorList>
            <person name="Varghese N."/>
            <person name="Submissions S."/>
        </authorList>
    </citation>
    <scope>NUCLEOTIDE SEQUENCE [LARGE SCALE GENOMIC DNA]</scope>
    <source>
        <strain evidence="2">R11H</strain>
    </source>
</reference>
<accession>A0A1T5BRG5</accession>
<gene>
    <name evidence="1" type="ORF">SAMN06295937_100792</name>
</gene>
<sequence>MPRIATVINSFIHDFGAGTNNLTVNVPAGAVCHWHEENQCWYVDATQVEAFARHDAIYRGIPVSLDNLALDRRS</sequence>
<dbReference type="RefSeq" id="WP_139375711.1">
    <property type="nucleotide sequence ID" value="NZ_FUYP01000007.1"/>
</dbReference>
<proteinExistence type="predicted"/>
<protein>
    <submittedName>
        <fullName evidence="1">Uncharacterized protein</fullName>
    </submittedName>
</protein>
<organism evidence="1 2">
    <name type="scientific">Sphingopyxis flava</name>
    <dbReference type="NCBI Taxonomy" id="1507287"/>
    <lineage>
        <taxon>Bacteria</taxon>
        <taxon>Pseudomonadati</taxon>
        <taxon>Pseudomonadota</taxon>
        <taxon>Alphaproteobacteria</taxon>
        <taxon>Sphingomonadales</taxon>
        <taxon>Sphingomonadaceae</taxon>
        <taxon>Sphingopyxis</taxon>
    </lineage>
</organism>
<dbReference type="Proteomes" id="UP000190044">
    <property type="component" value="Unassembled WGS sequence"/>
</dbReference>